<evidence type="ECO:0000259" key="1">
    <source>
        <dbReference type="Pfam" id="PF03358"/>
    </source>
</evidence>
<comment type="caution">
    <text evidence="2">The sequence shown here is derived from an EMBL/GenBank/DDBJ whole genome shotgun (WGS) entry which is preliminary data.</text>
</comment>
<dbReference type="InterPro" id="IPR029039">
    <property type="entry name" value="Flavoprotein-like_sf"/>
</dbReference>
<proteinExistence type="predicted"/>
<name>A0ABW3VGT8_9PSEU</name>
<dbReference type="Proteomes" id="UP001597182">
    <property type="component" value="Unassembled WGS sequence"/>
</dbReference>
<dbReference type="EMBL" id="JBHTMB010000132">
    <property type="protein sequence ID" value="MFD1234492.1"/>
    <property type="molecule type" value="Genomic_DNA"/>
</dbReference>
<sequence>MPDLSLAALNCTLTPSPGESSSQKLLDEVLAEFSAHASVTPHVVRLVDHDVKPGVEADMGAGDEWPEIRDRIRAADILVVATPTWLGHMSSVAQRMLERLDAELSETDDDGRPVMFGKVAAVVADLRQSLNDIGFGIPAQGSVYWNGGAMSGVDYKDLDKTPEPVATATATPARNTVHLAGLLGAQQYPANG</sequence>
<gene>
    <name evidence="2" type="ORF">ACFQ34_14475</name>
</gene>
<dbReference type="Pfam" id="PF03358">
    <property type="entry name" value="FMN_red"/>
    <property type="match status" value="1"/>
</dbReference>
<evidence type="ECO:0000313" key="2">
    <source>
        <dbReference type="EMBL" id="MFD1234492.1"/>
    </source>
</evidence>
<dbReference type="RefSeq" id="WP_346089926.1">
    <property type="nucleotide sequence ID" value="NZ_BAABKS010000005.1"/>
</dbReference>
<dbReference type="InterPro" id="IPR005025">
    <property type="entry name" value="FMN_Rdtase-like_dom"/>
</dbReference>
<accession>A0ABW3VGT8</accession>
<dbReference type="Gene3D" id="3.40.50.360">
    <property type="match status" value="1"/>
</dbReference>
<feature type="domain" description="NADPH-dependent FMN reductase-like" evidence="1">
    <location>
        <begin position="18"/>
        <end position="124"/>
    </location>
</feature>
<protein>
    <submittedName>
        <fullName evidence="2">Flavodoxin family protein</fullName>
    </submittedName>
</protein>
<keyword evidence="3" id="KW-1185">Reference proteome</keyword>
<organism evidence="2 3">
    <name type="scientific">Pseudonocardia benzenivorans</name>
    <dbReference type="NCBI Taxonomy" id="228005"/>
    <lineage>
        <taxon>Bacteria</taxon>
        <taxon>Bacillati</taxon>
        <taxon>Actinomycetota</taxon>
        <taxon>Actinomycetes</taxon>
        <taxon>Pseudonocardiales</taxon>
        <taxon>Pseudonocardiaceae</taxon>
        <taxon>Pseudonocardia</taxon>
    </lineage>
</organism>
<evidence type="ECO:0000313" key="3">
    <source>
        <dbReference type="Proteomes" id="UP001597182"/>
    </source>
</evidence>
<dbReference type="SUPFAM" id="SSF52218">
    <property type="entry name" value="Flavoproteins"/>
    <property type="match status" value="1"/>
</dbReference>
<reference evidence="3" key="1">
    <citation type="journal article" date="2019" name="Int. J. Syst. Evol. Microbiol.">
        <title>The Global Catalogue of Microorganisms (GCM) 10K type strain sequencing project: providing services to taxonomists for standard genome sequencing and annotation.</title>
        <authorList>
            <consortium name="The Broad Institute Genomics Platform"/>
            <consortium name="The Broad Institute Genome Sequencing Center for Infectious Disease"/>
            <person name="Wu L."/>
            <person name="Ma J."/>
        </authorList>
    </citation>
    <scope>NUCLEOTIDE SEQUENCE [LARGE SCALE GENOMIC DNA]</scope>
    <source>
        <strain evidence="3">CCUG 49018</strain>
    </source>
</reference>